<protein>
    <submittedName>
        <fullName evidence="3">SH3 domain-containing protein</fullName>
    </submittedName>
</protein>
<dbReference type="AlphaFoldDB" id="A0AA96WNI3"/>
<dbReference type="InterPro" id="IPR003646">
    <property type="entry name" value="SH3-like_bac-type"/>
</dbReference>
<feature type="compositionally biased region" description="Polar residues" evidence="1">
    <location>
        <begin position="93"/>
        <end position="113"/>
    </location>
</feature>
<proteinExistence type="predicted"/>
<dbReference type="Gene3D" id="2.30.30.40">
    <property type="entry name" value="SH3 Domains"/>
    <property type="match status" value="1"/>
</dbReference>
<name>A0AA96WNI3_9CYAN</name>
<dbReference type="EMBL" id="CP053586">
    <property type="protein sequence ID" value="WNZ25061.1"/>
    <property type="molecule type" value="Genomic_DNA"/>
</dbReference>
<dbReference type="Pfam" id="PF08239">
    <property type="entry name" value="SH3_3"/>
    <property type="match status" value="1"/>
</dbReference>
<feature type="domain" description="SH3b" evidence="2">
    <location>
        <begin position="88"/>
        <end position="161"/>
    </location>
</feature>
<dbReference type="SMART" id="SM00287">
    <property type="entry name" value="SH3b"/>
    <property type="match status" value="1"/>
</dbReference>
<feature type="region of interest" description="Disordered" evidence="1">
    <location>
        <begin position="54"/>
        <end position="117"/>
    </location>
</feature>
<evidence type="ECO:0000259" key="2">
    <source>
        <dbReference type="PROSITE" id="PS51781"/>
    </source>
</evidence>
<sequence>MSQLFGGVNVKSNLVKSNLLLVFIGLGLLAACSDSNSYSSKNVTKAEVEPIEQIDDVKGTLNDREASPSLIQPKSPQSTTQSTIREFPKSARLTAQQSNSRINLRSKPSSTSPDKGYGLVGDPVKLLDKAEGADGLTWYYVKFDGSGAEGWIRSDFIQTSNGVSEKPSEGIRAEVAKVAKLTPEQVNQLMDLDHFSQYEFKEDKPRWNGKSYGIIVPTYVPEGFYISKFGVSKFDGRDGPGGYSITYENNDGTCFGISTATGGLGDGAEEVRVIEVESLALGKIKIGRTEFSQYSEKPLTNFWVSVGKVSYLFDSPSQGQYRECNSVSLREAAKIVESLDYLNPAPGGYPPTKQWQPL</sequence>
<organism evidence="3">
    <name type="scientific">Leptolyngbya sp. NK1-12</name>
    <dbReference type="NCBI Taxonomy" id="2547451"/>
    <lineage>
        <taxon>Bacteria</taxon>
        <taxon>Bacillati</taxon>
        <taxon>Cyanobacteriota</taxon>
        <taxon>Cyanophyceae</taxon>
        <taxon>Leptolyngbyales</taxon>
        <taxon>Leptolyngbyaceae</taxon>
        <taxon>Leptolyngbya group</taxon>
        <taxon>Leptolyngbya</taxon>
    </lineage>
</organism>
<evidence type="ECO:0000256" key="1">
    <source>
        <dbReference type="SAM" id="MobiDB-lite"/>
    </source>
</evidence>
<gene>
    <name evidence="3" type="ORF">HJG54_20870</name>
</gene>
<feature type="compositionally biased region" description="Polar residues" evidence="1">
    <location>
        <begin position="69"/>
        <end position="84"/>
    </location>
</feature>
<evidence type="ECO:0000313" key="3">
    <source>
        <dbReference type="EMBL" id="WNZ25061.1"/>
    </source>
</evidence>
<reference evidence="3" key="1">
    <citation type="submission" date="2020-05" db="EMBL/GenBank/DDBJ databases">
        <authorList>
            <person name="Zhu T."/>
            <person name="Keshari N."/>
            <person name="Lu X."/>
        </authorList>
    </citation>
    <scope>NUCLEOTIDE SEQUENCE</scope>
    <source>
        <strain evidence="3">NK1-12</strain>
    </source>
</reference>
<feature type="compositionally biased region" description="Basic and acidic residues" evidence="1">
    <location>
        <begin position="55"/>
        <end position="66"/>
    </location>
</feature>
<accession>A0AA96WNI3</accession>
<dbReference type="RefSeq" id="WP_316431150.1">
    <property type="nucleotide sequence ID" value="NZ_CP053586.1"/>
</dbReference>
<dbReference type="PROSITE" id="PS51781">
    <property type="entry name" value="SH3B"/>
    <property type="match status" value="1"/>
</dbReference>